<dbReference type="InterPro" id="IPR003661">
    <property type="entry name" value="HisK_dim/P_dom"/>
</dbReference>
<dbReference type="PANTHER" id="PTHR45436">
    <property type="entry name" value="SENSOR HISTIDINE KINASE YKOH"/>
    <property type="match status" value="1"/>
</dbReference>
<accession>A0ABV6G6A3</accession>
<dbReference type="InterPro" id="IPR003660">
    <property type="entry name" value="HAMP_dom"/>
</dbReference>
<proteinExistence type="predicted"/>
<dbReference type="Gene3D" id="1.10.287.130">
    <property type="match status" value="1"/>
</dbReference>
<keyword evidence="11" id="KW-0902">Two-component regulatory system</keyword>
<keyword evidence="6 13" id="KW-0812">Transmembrane</keyword>
<dbReference type="PROSITE" id="PS50885">
    <property type="entry name" value="HAMP"/>
    <property type="match status" value="1"/>
</dbReference>
<keyword evidence="4" id="KW-0597">Phosphoprotein</keyword>
<dbReference type="InterPro" id="IPR036890">
    <property type="entry name" value="HATPase_C_sf"/>
</dbReference>
<dbReference type="Pfam" id="PF00672">
    <property type="entry name" value="HAMP"/>
    <property type="match status" value="1"/>
</dbReference>
<dbReference type="GO" id="GO:0005524">
    <property type="term" value="F:ATP binding"/>
    <property type="evidence" value="ECO:0007669"/>
    <property type="project" value="UniProtKB-KW"/>
</dbReference>
<dbReference type="InterPro" id="IPR036097">
    <property type="entry name" value="HisK_dim/P_sf"/>
</dbReference>
<keyword evidence="12 13" id="KW-0472">Membrane</keyword>
<keyword evidence="5" id="KW-0808">Transferase</keyword>
<evidence type="ECO:0000256" key="8">
    <source>
        <dbReference type="ARBA" id="ARBA00022777"/>
    </source>
</evidence>
<organism evidence="16 17">
    <name type="scientific">Kushneria aurantia</name>
    <dbReference type="NCBI Taxonomy" id="504092"/>
    <lineage>
        <taxon>Bacteria</taxon>
        <taxon>Pseudomonadati</taxon>
        <taxon>Pseudomonadota</taxon>
        <taxon>Gammaproteobacteria</taxon>
        <taxon>Oceanospirillales</taxon>
        <taxon>Halomonadaceae</taxon>
        <taxon>Kushneria</taxon>
    </lineage>
</organism>
<dbReference type="CDD" id="cd00082">
    <property type="entry name" value="HisKA"/>
    <property type="match status" value="1"/>
</dbReference>
<dbReference type="EC" id="2.7.13.3" evidence="3"/>
<evidence type="ECO:0000313" key="16">
    <source>
        <dbReference type="EMBL" id="MFC0269198.1"/>
    </source>
</evidence>
<keyword evidence="8" id="KW-0418">Kinase</keyword>
<evidence type="ECO:0000256" key="6">
    <source>
        <dbReference type="ARBA" id="ARBA00022692"/>
    </source>
</evidence>
<evidence type="ECO:0000259" key="15">
    <source>
        <dbReference type="PROSITE" id="PS50885"/>
    </source>
</evidence>
<dbReference type="RefSeq" id="WP_019951557.1">
    <property type="nucleotide sequence ID" value="NZ_JBHLVX010000055.1"/>
</dbReference>
<dbReference type="InterPro" id="IPR004358">
    <property type="entry name" value="Sig_transdc_His_kin-like_C"/>
</dbReference>
<evidence type="ECO:0000256" key="2">
    <source>
        <dbReference type="ARBA" id="ARBA00004141"/>
    </source>
</evidence>
<comment type="subcellular location">
    <subcellularLocation>
        <location evidence="2">Membrane</location>
        <topology evidence="2">Multi-pass membrane protein</topology>
    </subcellularLocation>
</comment>
<keyword evidence="7" id="KW-0547">Nucleotide-binding</keyword>
<dbReference type="SMART" id="SM00387">
    <property type="entry name" value="HATPase_c"/>
    <property type="match status" value="1"/>
</dbReference>
<dbReference type="PRINTS" id="PR00344">
    <property type="entry name" value="BCTRLSENSOR"/>
</dbReference>
<comment type="caution">
    <text evidence="16">The sequence shown here is derived from an EMBL/GenBank/DDBJ whole genome shotgun (WGS) entry which is preliminary data.</text>
</comment>
<evidence type="ECO:0000259" key="14">
    <source>
        <dbReference type="PROSITE" id="PS50109"/>
    </source>
</evidence>
<dbReference type="EMBL" id="JBHLVX010000055">
    <property type="protein sequence ID" value="MFC0269198.1"/>
    <property type="molecule type" value="Genomic_DNA"/>
</dbReference>
<evidence type="ECO:0000256" key="9">
    <source>
        <dbReference type="ARBA" id="ARBA00022840"/>
    </source>
</evidence>
<evidence type="ECO:0000256" key="7">
    <source>
        <dbReference type="ARBA" id="ARBA00022741"/>
    </source>
</evidence>
<dbReference type="Gene3D" id="3.30.565.10">
    <property type="entry name" value="Histidine kinase-like ATPase, C-terminal domain"/>
    <property type="match status" value="1"/>
</dbReference>
<dbReference type="SMART" id="SM00388">
    <property type="entry name" value="HisKA"/>
    <property type="match status" value="1"/>
</dbReference>
<dbReference type="InterPro" id="IPR005467">
    <property type="entry name" value="His_kinase_dom"/>
</dbReference>
<dbReference type="Proteomes" id="UP001589814">
    <property type="component" value="Unassembled WGS sequence"/>
</dbReference>
<evidence type="ECO:0000256" key="5">
    <source>
        <dbReference type="ARBA" id="ARBA00022679"/>
    </source>
</evidence>
<keyword evidence="10 13" id="KW-1133">Transmembrane helix</keyword>
<feature type="domain" description="Histidine kinase" evidence="14">
    <location>
        <begin position="265"/>
        <end position="472"/>
    </location>
</feature>
<reference evidence="16 17" key="1">
    <citation type="submission" date="2024-09" db="EMBL/GenBank/DDBJ databases">
        <authorList>
            <person name="Sun Q."/>
            <person name="Mori K."/>
        </authorList>
    </citation>
    <scope>NUCLEOTIDE SEQUENCE [LARGE SCALE GENOMIC DNA]</scope>
    <source>
        <strain evidence="16 17">CCM 7415</strain>
    </source>
</reference>
<dbReference type="SMART" id="SM00304">
    <property type="entry name" value="HAMP"/>
    <property type="match status" value="1"/>
</dbReference>
<feature type="domain" description="HAMP" evidence="15">
    <location>
        <begin position="206"/>
        <end position="257"/>
    </location>
</feature>
<keyword evidence="9 16" id="KW-0067">ATP-binding</keyword>
<name>A0ABV6G6A3_9GAMM</name>
<dbReference type="Pfam" id="PF02518">
    <property type="entry name" value="HATPase_c"/>
    <property type="match status" value="1"/>
</dbReference>
<dbReference type="Pfam" id="PF00512">
    <property type="entry name" value="HisKA"/>
    <property type="match status" value="1"/>
</dbReference>
<evidence type="ECO:0000256" key="10">
    <source>
        <dbReference type="ARBA" id="ARBA00022989"/>
    </source>
</evidence>
<protein>
    <recommendedName>
        <fullName evidence="3">histidine kinase</fullName>
        <ecNumber evidence="3">2.7.13.3</ecNumber>
    </recommendedName>
</protein>
<sequence>MTSIRRYLTRAVLGLVLAGAIVAGAAAWLVTRHEMEEIFDAQLAQFGRILTAMLDIDMDASDYRELAERMSQPGHLARFYNMGDNIDPRAILPDSPDVQPRRYHHEERMLSLGFWNADGSPRMLSAEWNDSGPFPAPAHNGYRWVDYGGERWRVFSLFDSQHNVWVSTGLRSDFKQELANKILLGNSLPFLLIMPLLGMALWWVIRRGLRPIDRLSAEVARRYHQDLTRIEGTPPQELRGLRDSLNAFIERLRLTLERERRFTADAAHELRTPLAGLKVHIDNAGSAGDEEYRVSLDKAHSGIERLQRVVEQLLTLARVERDPPRRLEPVDLYPIATQLAGELWPLADQRRQQLEVSGCETLWVRAEPTELGVLIRNLVDNALRYTPDGGSVTLHLSRDEACATLSVLDNGPGVPEASLERITERFHRASHRTTGSGLGLAIVSELAQRQRATLSIVNRTPHGLAVRLSWPA</sequence>
<dbReference type="PANTHER" id="PTHR45436:SF14">
    <property type="entry name" value="SENSOR PROTEIN QSEC"/>
    <property type="match status" value="1"/>
</dbReference>
<evidence type="ECO:0000256" key="11">
    <source>
        <dbReference type="ARBA" id="ARBA00023012"/>
    </source>
</evidence>
<dbReference type="CDD" id="cd00075">
    <property type="entry name" value="HATPase"/>
    <property type="match status" value="1"/>
</dbReference>
<keyword evidence="17" id="KW-1185">Reference proteome</keyword>
<evidence type="ECO:0000256" key="13">
    <source>
        <dbReference type="SAM" id="Phobius"/>
    </source>
</evidence>
<comment type="catalytic activity">
    <reaction evidence="1">
        <text>ATP + protein L-histidine = ADP + protein N-phospho-L-histidine.</text>
        <dbReference type="EC" id="2.7.13.3"/>
    </reaction>
</comment>
<dbReference type="InterPro" id="IPR003594">
    <property type="entry name" value="HATPase_dom"/>
</dbReference>
<gene>
    <name evidence="16" type="ORF">ACFFHW_14600</name>
</gene>
<dbReference type="PROSITE" id="PS50109">
    <property type="entry name" value="HIS_KIN"/>
    <property type="match status" value="1"/>
</dbReference>
<evidence type="ECO:0000256" key="4">
    <source>
        <dbReference type="ARBA" id="ARBA00022553"/>
    </source>
</evidence>
<dbReference type="SUPFAM" id="SSF47384">
    <property type="entry name" value="Homodimeric domain of signal transducing histidine kinase"/>
    <property type="match status" value="1"/>
</dbReference>
<evidence type="ECO:0000256" key="12">
    <source>
        <dbReference type="ARBA" id="ARBA00023136"/>
    </source>
</evidence>
<feature type="transmembrane region" description="Helical" evidence="13">
    <location>
        <begin position="182"/>
        <end position="205"/>
    </location>
</feature>
<evidence type="ECO:0000313" key="17">
    <source>
        <dbReference type="Proteomes" id="UP001589814"/>
    </source>
</evidence>
<evidence type="ECO:0000256" key="1">
    <source>
        <dbReference type="ARBA" id="ARBA00000085"/>
    </source>
</evidence>
<dbReference type="SUPFAM" id="SSF55874">
    <property type="entry name" value="ATPase domain of HSP90 chaperone/DNA topoisomerase II/histidine kinase"/>
    <property type="match status" value="1"/>
</dbReference>
<dbReference type="InterPro" id="IPR050428">
    <property type="entry name" value="TCS_sensor_his_kinase"/>
</dbReference>
<evidence type="ECO:0000256" key="3">
    <source>
        <dbReference type="ARBA" id="ARBA00012438"/>
    </source>
</evidence>